<feature type="region of interest" description="Disordered" evidence="1">
    <location>
        <begin position="38"/>
        <end position="77"/>
    </location>
</feature>
<keyword evidence="2" id="KW-1133">Transmembrane helix</keyword>
<dbReference type="EMBL" id="MU003694">
    <property type="protein sequence ID" value="KAF2814585.1"/>
    <property type="molecule type" value="Genomic_DNA"/>
</dbReference>
<protein>
    <submittedName>
        <fullName evidence="3 5">Uncharacterized protein</fullName>
    </submittedName>
</protein>
<proteinExistence type="predicted"/>
<keyword evidence="4" id="KW-1185">Reference proteome</keyword>
<dbReference type="GeneID" id="54462651"/>
<dbReference type="Proteomes" id="UP000504636">
    <property type="component" value="Unplaced"/>
</dbReference>
<reference evidence="5" key="3">
    <citation type="submission" date="2025-04" db="UniProtKB">
        <authorList>
            <consortium name="RefSeq"/>
        </authorList>
    </citation>
    <scope>IDENTIFICATION</scope>
    <source>
        <strain evidence="5">CBS 304.34</strain>
    </source>
</reference>
<name>A0A6A6Z352_9PEZI</name>
<evidence type="ECO:0000313" key="3">
    <source>
        <dbReference type="EMBL" id="KAF2814585.1"/>
    </source>
</evidence>
<feature type="transmembrane region" description="Helical" evidence="2">
    <location>
        <begin position="123"/>
        <end position="147"/>
    </location>
</feature>
<gene>
    <name evidence="3 5" type="ORF">BDZ99DRAFT_471995</name>
</gene>
<dbReference type="RefSeq" id="XP_033581549.1">
    <property type="nucleotide sequence ID" value="XM_033721758.1"/>
</dbReference>
<keyword evidence="2" id="KW-0472">Membrane</keyword>
<organism evidence="3">
    <name type="scientific">Mytilinidion resinicola</name>
    <dbReference type="NCBI Taxonomy" id="574789"/>
    <lineage>
        <taxon>Eukaryota</taxon>
        <taxon>Fungi</taxon>
        <taxon>Dikarya</taxon>
        <taxon>Ascomycota</taxon>
        <taxon>Pezizomycotina</taxon>
        <taxon>Dothideomycetes</taxon>
        <taxon>Pleosporomycetidae</taxon>
        <taxon>Mytilinidiales</taxon>
        <taxon>Mytilinidiaceae</taxon>
        <taxon>Mytilinidion</taxon>
    </lineage>
</organism>
<keyword evidence="2" id="KW-0812">Transmembrane</keyword>
<dbReference type="OrthoDB" id="3659759at2759"/>
<evidence type="ECO:0000313" key="4">
    <source>
        <dbReference type="Proteomes" id="UP000504636"/>
    </source>
</evidence>
<reference evidence="3 5" key="1">
    <citation type="journal article" date="2020" name="Stud. Mycol.">
        <title>101 Dothideomycetes genomes: a test case for predicting lifestyles and emergence of pathogens.</title>
        <authorList>
            <person name="Haridas S."/>
            <person name="Albert R."/>
            <person name="Binder M."/>
            <person name="Bloem J."/>
            <person name="Labutti K."/>
            <person name="Salamov A."/>
            <person name="Andreopoulos B."/>
            <person name="Baker S."/>
            <person name="Barry K."/>
            <person name="Bills G."/>
            <person name="Bluhm B."/>
            <person name="Cannon C."/>
            <person name="Castanera R."/>
            <person name="Culley D."/>
            <person name="Daum C."/>
            <person name="Ezra D."/>
            <person name="Gonzalez J."/>
            <person name="Henrissat B."/>
            <person name="Kuo A."/>
            <person name="Liang C."/>
            <person name="Lipzen A."/>
            <person name="Lutzoni F."/>
            <person name="Magnuson J."/>
            <person name="Mondo S."/>
            <person name="Nolan M."/>
            <person name="Ohm R."/>
            <person name="Pangilinan J."/>
            <person name="Park H.-J."/>
            <person name="Ramirez L."/>
            <person name="Alfaro M."/>
            <person name="Sun H."/>
            <person name="Tritt A."/>
            <person name="Yoshinaga Y."/>
            <person name="Zwiers L.-H."/>
            <person name="Turgeon B."/>
            <person name="Goodwin S."/>
            <person name="Spatafora J."/>
            <person name="Crous P."/>
            <person name="Grigoriev I."/>
        </authorList>
    </citation>
    <scope>NUCLEOTIDE SEQUENCE</scope>
    <source>
        <strain evidence="3 5">CBS 304.34</strain>
    </source>
</reference>
<evidence type="ECO:0000313" key="5">
    <source>
        <dbReference type="RefSeq" id="XP_033581549.1"/>
    </source>
</evidence>
<accession>A0A6A6Z352</accession>
<dbReference type="AlphaFoldDB" id="A0A6A6Z352"/>
<evidence type="ECO:0000256" key="2">
    <source>
        <dbReference type="SAM" id="Phobius"/>
    </source>
</evidence>
<evidence type="ECO:0000256" key="1">
    <source>
        <dbReference type="SAM" id="MobiDB-lite"/>
    </source>
</evidence>
<sequence length="160" mass="18007">MHIEAQRGFAATSNRQNALGDTCTFQRPKYDRWLDLPSRAFKPQIPRGPKVVDGGMDDGSKPHEPRHHPPLHQDSGFDEPLLFEDELESSESDVSPVEVESQVRLPLLPLAGRGYRARPEEELLPRWAGCLIILVGFGWAVWCALYIPAMFEGAFGWKKA</sequence>
<reference evidence="5" key="2">
    <citation type="submission" date="2020-04" db="EMBL/GenBank/DDBJ databases">
        <authorList>
            <consortium name="NCBI Genome Project"/>
        </authorList>
    </citation>
    <scope>NUCLEOTIDE SEQUENCE</scope>
    <source>
        <strain evidence="5">CBS 304.34</strain>
    </source>
</reference>